<dbReference type="AlphaFoldDB" id="A0A4S8LTV7"/>
<keyword evidence="2" id="KW-1185">Reference proteome</keyword>
<protein>
    <submittedName>
        <fullName evidence="1">Uncharacterized protein</fullName>
    </submittedName>
</protein>
<evidence type="ECO:0000313" key="1">
    <source>
        <dbReference type="EMBL" id="THU93006.1"/>
    </source>
</evidence>
<reference evidence="1 2" key="1">
    <citation type="journal article" date="2019" name="Nat. Ecol. Evol.">
        <title>Megaphylogeny resolves global patterns of mushroom evolution.</title>
        <authorList>
            <person name="Varga T."/>
            <person name="Krizsan K."/>
            <person name="Foldi C."/>
            <person name="Dima B."/>
            <person name="Sanchez-Garcia M."/>
            <person name="Sanchez-Ramirez S."/>
            <person name="Szollosi G.J."/>
            <person name="Szarkandi J.G."/>
            <person name="Papp V."/>
            <person name="Albert L."/>
            <person name="Andreopoulos W."/>
            <person name="Angelini C."/>
            <person name="Antonin V."/>
            <person name="Barry K.W."/>
            <person name="Bougher N.L."/>
            <person name="Buchanan P."/>
            <person name="Buyck B."/>
            <person name="Bense V."/>
            <person name="Catcheside P."/>
            <person name="Chovatia M."/>
            <person name="Cooper J."/>
            <person name="Damon W."/>
            <person name="Desjardin D."/>
            <person name="Finy P."/>
            <person name="Geml J."/>
            <person name="Haridas S."/>
            <person name="Hughes K."/>
            <person name="Justo A."/>
            <person name="Karasinski D."/>
            <person name="Kautmanova I."/>
            <person name="Kiss B."/>
            <person name="Kocsube S."/>
            <person name="Kotiranta H."/>
            <person name="LaButti K.M."/>
            <person name="Lechner B.E."/>
            <person name="Liimatainen K."/>
            <person name="Lipzen A."/>
            <person name="Lukacs Z."/>
            <person name="Mihaltcheva S."/>
            <person name="Morgado L.N."/>
            <person name="Niskanen T."/>
            <person name="Noordeloos M.E."/>
            <person name="Ohm R.A."/>
            <person name="Ortiz-Santana B."/>
            <person name="Ovrebo C."/>
            <person name="Racz N."/>
            <person name="Riley R."/>
            <person name="Savchenko A."/>
            <person name="Shiryaev A."/>
            <person name="Soop K."/>
            <person name="Spirin V."/>
            <person name="Szebenyi C."/>
            <person name="Tomsovsky M."/>
            <person name="Tulloss R.E."/>
            <person name="Uehling J."/>
            <person name="Grigoriev I.V."/>
            <person name="Vagvolgyi C."/>
            <person name="Papp T."/>
            <person name="Martin F.M."/>
            <person name="Miettinen O."/>
            <person name="Hibbett D.S."/>
            <person name="Nagy L.G."/>
        </authorList>
    </citation>
    <scope>NUCLEOTIDE SEQUENCE [LARGE SCALE GENOMIC DNA]</scope>
    <source>
        <strain evidence="1 2">CBS 962.96</strain>
    </source>
</reference>
<dbReference type="Gene3D" id="3.60.130.30">
    <property type="match status" value="1"/>
</dbReference>
<accession>A0A4S8LTV7</accession>
<sequence length="323" mass="36102">MASTVSKNSTPLPTNLDSNIILENTSGYVGRERVYDGDAKITTLAELVGPDSKYKFKYCCFSPEMTAMPITDVKGRVIAVIVGAPANANDWESVTKTAAEVINNAGHELSLDGKYVNHRRGQFRVIPVGISYGGGQQYAKRIWHQKKNRPIIARLLGSESIKRLAGHASQAFRTWAPRLFQFYEENLKQLLQDDPSLYPNFSNSVWACATFNFGPQTVAVQHLDHLNYIFGWCSITALGDFDYTQGGHFVLWDLGLILELPPGCTILIPSAYIRHSNTPIGKGETRYSFTQYTAGGLFCWVDDEGRVRTQMNKDDLHKAQEKQ</sequence>
<dbReference type="EMBL" id="ML179261">
    <property type="protein sequence ID" value="THU93006.1"/>
    <property type="molecule type" value="Genomic_DNA"/>
</dbReference>
<organism evidence="1 2">
    <name type="scientific">Dendrothele bispora (strain CBS 962.96)</name>
    <dbReference type="NCBI Taxonomy" id="1314807"/>
    <lineage>
        <taxon>Eukaryota</taxon>
        <taxon>Fungi</taxon>
        <taxon>Dikarya</taxon>
        <taxon>Basidiomycota</taxon>
        <taxon>Agaricomycotina</taxon>
        <taxon>Agaricomycetes</taxon>
        <taxon>Agaricomycetidae</taxon>
        <taxon>Agaricales</taxon>
        <taxon>Agaricales incertae sedis</taxon>
        <taxon>Dendrothele</taxon>
    </lineage>
</organism>
<dbReference type="OrthoDB" id="3202607at2759"/>
<gene>
    <name evidence="1" type="ORF">K435DRAFT_670982</name>
</gene>
<dbReference type="Proteomes" id="UP000297245">
    <property type="component" value="Unassembled WGS sequence"/>
</dbReference>
<name>A0A4S8LTV7_DENBC</name>
<proteinExistence type="predicted"/>
<evidence type="ECO:0000313" key="2">
    <source>
        <dbReference type="Proteomes" id="UP000297245"/>
    </source>
</evidence>